<sequence length="285" mass="30361">MNRSPPLLIRGPVLITGCSSGVGRAAAALFRRAGFETFATARQLSAMEDLRAIGCRTLQLDVTDDDARRAAVEAVEADFGAIGVLVNNAGYGQYGPLEDISLDALRRQFETNVFGGLRLAQLALPGMRRAGGGRIVNVSSVAGRVSVAGGGAYHASKFALEALADALRPEVAPFGVEVVNVLPGPIATQFEARLLKSISELEGDDLYAPFKRNLARRMHGFLAKGGFGVMSAEHVAKIIFKAATTPHPRPRYSVGLIARFGPLARALTPDRLVDRLMRLAIPNSE</sequence>
<dbReference type="InterPro" id="IPR036291">
    <property type="entry name" value="NAD(P)-bd_dom_sf"/>
</dbReference>
<name>B8EQ14_METSB</name>
<gene>
    <name evidence="5" type="ordered locus">Msil_2581</name>
</gene>
<dbReference type="Proteomes" id="UP000002257">
    <property type="component" value="Chromosome"/>
</dbReference>
<feature type="domain" description="Ketoreductase" evidence="4">
    <location>
        <begin position="11"/>
        <end position="188"/>
    </location>
</feature>
<dbReference type="STRING" id="395965.Msil_2581"/>
<dbReference type="Gene3D" id="3.40.50.720">
    <property type="entry name" value="NAD(P)-binding Rossmann-like Domain"/>
    <property type="match status" value="1"/>
</dbReference>
<protein>
    <submittedName>
        <fullName evidence="5">Short-chain dehydrogenase/reductase SDR</fullName>
    </submittedName>
</protein>
<proteinExistence type="inferred from homology"/>
<dbReference type="HOGENOM" id="CLU_010194_2_9_5"/>
<keyword evidence="2" id="KW-0560">Oxidoreductase</keyword>
<dbReference type="InterPro" id="IPR057326">
    <property type="entry name" value="KR_dom"/>
</dbReference>
<dbReference type="RefSeq" id="WP_012591573.1">
    <property type="nucleotide sequence ID" value="NC_011666.1"/>
</dbReference>
<dbReference type="GO" id="GO:0016491">
    <property type="term" value="F:oxidoreductase activity"/>
    <property type="evidence" value="ECO:0007669"/>
    <property type="project" value="UniProtKB-KW"/>
</dbReference>
<comment type="similarity">
    <text evidence="1 3">Belongs to the short-chain dehydrogenases/reductases (SDR) family.</text>
</comment>
<keyword evidence="6" id="KW-1185">Reference proteome</keyword>
<dbReference type="AlphaFoldDB" id="B8EQ14"/>
<evidence type="ECO:0000256" key="2">
    <source>
        <dbReference type="ARBA" id="ARBA00023002"/>
    </source>
</evidence>
<accession>B8EQ14</accession>
<dbReference type="PRINTS" id="PR00081">
    <property type="entry name" value="GDHRDH"/>
</dbReference>
<reference evidence="5 6" key="1">
    <citation type="journal article" date="2010" name="J. Bacteriol.">
        <title>Complete genome sequence of the aerobic facultative methanotroph Methylocella silvestris BL2.</title>
        <authorList>
            <person name="Chen Y."/>
            <person name="Crombie A."/>
            <person name="Rahman M.T."/>
            <person name="Dedysh S.N."/>
            <person name="Liesack W."/>
            <person name="Stott M.B."/>
            <person name="Alam M."/>
            <person name="Theisen A.R."/>
            <person name="Murrell J.C."/>
            <person name="Dunfield P.F."/>
        </authorList>
    </citation>
    <scope>NUCLEOTIDE SEQUENCE [LARGE SCALE GENOMIC DNA]</scope>
    <source>
        <strain evidence="6">DSM 15510 / CIP 108128 / LMG 27833 / NCIMB 13906 / BL2</strain>
    </source>
</reference>
<evidence type="ECO:0000313" key="6">
    <source>
        <dbReference type="Proteomes" id="UP000002257"/>
    </source>
</evidence>
<dbReference type="PANTHER" id="PTHR44169:SF6">
    <property type="entry name" value="NADPH-DEPENDENT 1-ACYLDIHYDROXYACETONE PHOSPHATE REDUCTASE"/>
    <property type="match status" value="1"/>
</dbReference>
<evidence type="ECO:0000256" key="1">
    <source>
        <dbReference type="ARBA" id="ARBA00006484"/>
    </source>
</evidence>
<dbReference type="KEGG" id="msl:Msil_2581"/>
<organism evidence="5 6">
    <name type="scientific">Methylocella silvestris (strain DSM 15510 / CIP 108128 / LMG 27833 / NCIMB 13906 / BL2)</name>
    <dbReference type="NCBI Taxonomy" id="395965"/>
    <lineage>
        <taxon>Bacteria</taxon>
        <taxon>Pseudomonadati</taxon>
        <taxon>Pseudomonadota</taxon>
        <taxon>Alphaproteobacteria</taxon>
        <taxon>Hyphomicrobiales</taxon>
        <taxon>Beijerinckiaceae</taxon>
        <taxon>Methylocella</taxon>
    </lineage>
</organism>
<dbReference type="SMART" id="SM00822">
    <property type="entry name" value="PKS_KR"/>
    <property type="match status" value="1"/>
</dbReference>
<dbReference type="SUPFAM" id="SSF51735">
    <property type="entry name" value="NAD(P)-binding Rossmann-fold domains"/>
    <property type="match status" value="1"/>
</dbReference>
<evidence type="ECO:0000256" key="3">
    <source>
        <dbReference type="RuleBase" id="RU000363"/>
    </source>
</evidence>
<evidence type="ECO:0000313" key="5">
    <source>
        <dbReference type="EMBL" id="ACK51504.1"/>
    </source>
</evidence>
<dbReference type="EMBL" id="CP001280">
    <property type="protein sequence ID" value="ACK51504.1"/>
    <property type="molecule type" value="Genomic_DNA"/>
</dbReference>
<dbReference type="PRINTS" id="PR00080">
    <property type="entry name" value="SDRFAMILY"/>
</dbReference>
<dbReference type="Pfam" id="PF00106">
    <property type="entry name" value="adh_short"/>
    <property type="match status" value="1"/>
</dbReference>
<dbReference type="CDD" id="cd05374">
    <property type="entry name" value="17beta-HSD-like_SDR_c"/>
    <property type="match status" value="1"/>
</dbReference>
<dbReference type="PANTHER" id="PTHR44169">
    <property type="entry name" value="NADPH-DEPENDENT 1-ACYLDIHYDROXYACETONE PHOSPHATE REDUCTASE"/>
    <property type="match status" value="1"/>
</dbReference>
<evidence type="ECO:0000259" key="4">
    <source>
        <dbReference type="SMART" id="SM00822"/>
    </source>
</evidence>
<dbReference type="InterPro" id="IPR002347">
    <property type="entry name" value="SDR_fam"/>
</dbReference>
<dbReference type="eggNOG" id="COG0300">
    <property type="taxonomic scope" value="Bacteria"/>
</dbReference>